<evidence type="ECO:0000313" key="3">
    <source>
        <dbReference type="EMBL" id="KAK2568977.1"/>
    </source>
</evidence>
<dbReference type="Pfam" id="PF10545">
    <property type="entry name" value="MADF_DNA_bdg"/>
    <property type="match status" value="1"/>
</dbReference>
<protein>
    <recommendedName>
        <fullName evidence="2">MADF domain-containing protein</fullName>
    </recommendedName>
</protein>
<dbReference type="EMBL" id="JARQWQ010000011">
    <property type="protein sequence ID" value="KAK2568977.1"/>
    <property type="molecule type" value="Genomic_DNA"/>
</dbReference>
<accession>A0AAD9QX25</accession>
<proteinExistence type="predicted"/>
<dbReference type="Proteomes" id="UP001249851">
    <property type="component" value="Unassembled WGS sequence"/>
</dbReference>
<gene>
    <name evidence="3" type="ORF">P5673_007090</name>
</gene>
<feature type="non-terminal residue" evidence="3">
    <location>
        <position position="1"/>
    </location>
</feature>
<reference evidence="3" key="2">
    <citation type="journal article" date="2023" name="Science">
        <title>Genomic signatures of disease resistance in endangered staghorn corals.</title>
        <authorList>
            <person name="Vollmer S.V."/>
            <person name="Selwyn J.D."/>
            <person name="Despard B.A."/>
            <person name="Roesel C.L."/>
        </authorList>
    </citation>
    <scope>NUCLEOTIDE SEQUENCE</scope>
    <source>
        <strain evidence="3">K2</strain>
    </source>
</reference>
<feature type="domain" description="MADF" evidence="2">
    <location>
        <begin position="2"/>
        <end position="70"/>
    </location>
</feature>
<keyword evidence="4" id="KW-1185">Reference proteome</keyword>
<name>A0AAD9QX25_ACRCE</name>
<evidence type="ECO:0000256" key="1">
    <source>
        <dbReference type="SAM" id="MobiDB-lite"/>
    </source>
</evidence>
<evidence type="ECO:0000313" key="4">
    <source>
        <dbReference type="Proteomes" id="UP001249851"/>
    </source>
</evidence>
<dbReference type="InterPro" id="IPR006578">
    <property type="entry name" value="MADF-dom"/>
</dbReference>
<evidence type="ECO:0000259" key="2">
    <source>
        <dbReference type="Pfam" id="PF10545"/>
    </source>
</evidence>
<feature type="compositionally biased region" description="Low complexity" evidence="1">
    <location>
        <begin position="88"/>
        <end position="97"/>
    </location>
</feature>
<comment type="caution">
    <text evidence="3">The sequence shown here is derived from an EMBL/GenBank/DDBJ whole genome shotgun (WGS) entry which is preliminary data.</text>
</comment>
<sequence>VESYRDRNKKKTEHKEILQLLRDEVPGKIQSLQTTYREELRKVKKSEGTGSGASDIYVPSWKHFEECSFLDVIVSNHTTLSIVPSCESPSTPSSSSTGDLDEADHETSPHTATISQQPRKKKRNVQWMDTAASALIELAKVAASSSKEDDEWDIFGRDVANSICAIKSEHLQRRAKFAVQTAIFQTTEHAMQQQTCQPATASNLHTCFNT</sequence>
<dbReference type="AlphaFoldDB" id="A0AAD9QX25"/>
<organism evidence="3 4">
    <name type="scientific">Acropora cervicornis</name>
    <name type="common">Staghorn coral</name>
    <dbReference type="NCBI Taxonomy" id="6130"/>
    <lineage>
        <taxon>Eukaryota</taxon>
        <taxon>Metazoa</taxon>
        <taxon>Cnidaria</taxon>
        <taxon>Anthozoa</taxon>
        <taxon>Hexacorallia</taxon>
        <taxon>Scleractinia</taxon>
        <taxon>Astrocoeniina</taxon>
        <taxon>Acroporidae</taxon>
        <taxon>Acropora</taxon>
    </lineage>
</organism>
<dbReference type="PANTHER" id="PTHR21505">
    <property type="entry name" value="MADF DOMAIN-CONTAINING PROTEIN-RELATED"/>
    <property type="match status" value="1"/>
</dbReference>
<feature type="region of interest" description="Disordered" evidence="1">
    <location>
        <begin position="83"/>
        <end position="123"/>
    </location>
</feature>
<reference evidence="3" key="1">
    <citation type="journal article" date="2023" name="G3 (Bethesda)">
        <title>Whole genome assembly and annotation of the endangered Caribbean coral Acropora cervicornis.</title>
        <authorList>
            <person name="Selwyn J.D."/>
            <person name="Vollmer S.V."/>
        </authorList>
    </citation>
    <scope>NUCLEOTIDE SEQUENCE</scope>
    <source>
        <strain evidence="3">K2</strain>
    </source>
</reference>
<dbReference type="PANTHER" id="PTHR21505:SF8">
    <property type="entry name" value="DPT-YFP REPRESSOR BY OVEREXPRESSION, ISOFORM D-RELATED"/>
    <property type="match status" value="1"/>
</dbReference>